<reference evidence="2 3" key="1">
    <citation type="submission" date="2019-09" db="EMBL/GenBank/DDBJ databases">
        <authorList>
            <person name="Wang X."/>
        </authorList>
    </citation>
    <scope>NUCLEOTIDE SEQUENCE [LARGE SCALE GENOMIC DNA]</scope>
    <source>
        <strain evidence="2 3">CICC 11023</strain>
    </source>
</reference>
<dbReference type="OrthoDB" id="4678191at2"/>
<sequence>MSAADRAAFKRCRRQWDFTASVRRGRSPLRRTTFDLDRAVRDALAVYYFPGMWDWDAAIVLPLVNKALDNSLARQCEAIGGDPPDRQSALDRAHRLLERYFAWAPAVDRFSPIRVETDFDAIVPDPANPEHGLVGPGGGGIHYTGRIDLLAIDEYDRYWVVRHRVLDEPFPSTEQLVLDEDSLAACWAWGRFYDGMEIAGTIYNELSPYDKNPSRIPGRTPERRGGIPQHEPSGGGRGVSSPRRAYVKGRPAESADRISQIEGNGLRRTTIRRSTAEIHTAGVQLADELLDMFRPGVRVYPNPAPAHCSNCAFVAPCLAVHEGRDVEPLLEADYRKRPAFEIERGRLGGTPFGVGRGWVPGSHREG</sequence>
<dbReference type="AlphaFoldDB" id="A0A5N0EHM6"/>
<name>A0A5N0EHM6_9NOCA</name>
<dbReference type="RefSeq" id="WP_150402279.1">
    <property type="nucleotide sequence ID" value="NZ_VXLC01000004.1"/>
</dbReference>
<organism evidence="2 3">
    <name type="scientific">Nocardia colli</name>
    <dbReference type="NCBI Taxonomy" id="2545717"/>
    <lineage>
        <taxon>Bacteria</taxon>
        <taxon>Bacillati</taxon>
        <taxon>Actinomycetota</taxon>
        <taxon>Actinomycetes</taxon>
        <taxon>Mycobacteriales</taxon>
        <taxon>Nocardiaceae</taxon>
        <taxon>Nocardia</taxon>
    </lineage>
</organism>
<evidence type="ECO:0000256" key="1">
    <source>
        <dbReference type="SAM" id="MobiDB-lite"/>
    </source>
</evidence>
<dbReference type="Proteomes" id="UP000323876">
    <property type="component" value="Unassembled WGS sequence"/>
</dbReference>
<evidence type="ECO:0008006" key="4">
    <source>
        <dbReference type="Google" id="ProtNLM"/>
    </source>
</evidence>
<gene>
    <name evidence="2" type="ORF">F3087_13630</name>
</gene>
<accession>A0A5N0EHM6</accession>
<evidence type="ECO:0000313" key="3">
    <source>
        <dbReference type="Proteomes" id="UP000323876"/>
    </source>
</evidence>
<evidence type="ECO:0000313" key="2">
    <source>
        <dbReference type="EMBL" id="KAA8888109.1"/>
    </source>
</evidence>
<dbReference type="EMBL" id="VXLC01000004">
    <property type="protein sequence ID" value="KAA8888109.1"/>
    <property type="molecule type" value="Genomic_DNA"/>
</dbReference>
<proteinExistence type="predicted"/>
<comment type="caution">
    <text evidence="2">The sequence shown here is derived from an EMBL/GenBank/DDBJ whole genome shotgun (WGS) entry which is preliminary data.</text>
</comment>
<keyword evidence="3" id="KW-1185">Reference proteome</keyword>
<protein>
    <recommendedName>
        <fullName evidence="4">PD-(D/E)XK endonuclease-like domain-containing protein</fullName>
    </recommendedName>
</protein>
<feature type="region of interest" description="Disordered" evidence="1">
    <location>
        <begin position="209"/>
        <end position="254"/>
    </location>
</feature>